<evidence type="ECO:0000313" key="1">
    <source>
        <dbReference type="EMBL" id="CAH0367238.1"/>
    </source>
</evidence>
<dbReference type="Proteomes" id="UP000789595">
    <property type="component" value="Unassembled WGS sequence"/>
</dbReference>
<feature type="non-terminal residue" evidence="1">
    <location>
        <position position="1"/>
    </location>
</feature>
<comment type="caution">
    <text evidence="1">The sequence shown here is derived from an EMBL/GenBank/DDBJ whole genome shotgun (WGS) entry which is preliminary data.</text>
</comment>
<dbReference type="EMBL" id="CAKKNE010000002">
    <property type="protein sequence ID" value="CAH0367238.1"/>
    <property type="molecule type" value="Genomic_DNA"/>
</dbReference>
<evidence type="ECO:0000313" key="2">
    <source>
        <dbReference type="Proteomes" id="UP000789595"/>
    </source>
</evidence>
<name>A0A8J2S803_9STRA</name>
<gene>
    <name evidence="1" type="ORF">PECAL_2P02520</name>
</gene>
<protein>
    <submittedName>
        <fullName evidence="1">Uncharacterized protein</fullName>
    </submittedName>
</protein>
<proteinExistence type="predicted"/>
<organism evidence="1 2">
    <name type="scientific">Pelagomonas calceolata</name>
    <dbReference type="NCBI Taxonomy" id="35677"/>
    <lineage>
        <taxon>Eukaryota</taxon>
        <taxon>Sar</taxon>
        <taxon>Stramenopiles</taxon>
        <taxon>Ochrophyta</taxon>
        <taxon>Pelagophyceae</taxon>
        <taxon>Pelagomonadales</taxon>
        <taxon>Pelagomonadaceae</taxon>
        <taxon>Pelagomonas</taxon>
    </lineage>
</organism>
<keyword evidence="2" id="KW-1185">Reference proteome</keyword>
<sequence>VLSILITNLSVALVLVLGRGVAVDDQRQLAEALHRLLVVPLVLGPLEVVVGRLGGLDAREDFLVLARDALELALPSLAVERLRVLARVLPDVHGLVAHDVRHLLEEQPVVALDLGVALLHHLLLLRVAALAALARVRLLRVDGGLHLPQFLLVAFLLGLDEARVAGLVADGHGAPGAVHGGLSLTSASPTGDLLEARGVFCRGGSSTGLALGSGSGRTATGAVLPFVWSAS</sequence>
<reference evidence="1" key="1">
    <citation type="submission" date="2021-11" db="EMBL/GenBank/DDBJ databases">
        <authorList>
            <consortium name="Genoscope - CEA"/>
            <person name="William W."/>
        </authorList>
    </citation>
    <scope>NUCLEOTIDE SEQUENCE</scope>
</reference>
<accession>A0A8J2S803</accession>
<dbReference type="AlphaFoldDB" id="A0A8J2S803"/>